<comment type="caution">
    <text evidence="1">The sequence shown here is derived from an EMBL/GenBank/DDBJ whole genome shotgun (WGS) entry which is preliminary data.</text>
</comment>
<evidence type="ECO:0000313" key="1">
    <source>
        <dbReference type="EMBL" id="KAI3785899.1"/>
    </source>
</evidence>
<accession>A0ACB9GR23</accession>
<protein>
    <submittedName>
        <fullName evidence="1">Uncharacterized protein</fullName>
    </submittedName>
</protein>
<dbReference type="Proteomes" id="UP001056120">
    <property type="component" value="Linkage Group LG14"/>
</dbReference>
<keyword evidence="2" id="KW-1185">Reference proteome</keyword>
<proteinExistence type="predicted"/>
<sequence>MLNFCLHISISLLKLVRVLANWFSFPIVRKKTEKWPYSQTAASFLLRFSGRAFDFSHLNLMTTDLSSRRHIELAMAAISVLILMITMIAFITGATQHGRFMVEPKNSTLVNAESTILKSTTTFGPIRKLLLQAAQVEVQPNRIWGDKCSKSDIVINQGPTSPLPSGIPTYTVEIMNVCTTGCDISAIHVTCGWFSSARLINPRLFKRLRYNDCLVNDGKPLINGRTISFQYANTFPYPLSVSSVVC</sequence>
<dbReference type="EMBL" id="CM042031">
    <property type="protein sequence ID" value="KAI3785899.1"/>
    <property type="molecule type" value="Genomic_DNA"/>
</dbReference>
<organism evidence="1 2">
    <name type="scientific">Smallanthus sonchifolius</name>
    <dbReference type="NCBI Taxonomy" id="185202"/>
    <lineage>
        <taxon>Eukaryota</taxon>
        <taxon>Viridiplantae</taxon>
        <taxon>Streptophyta</taxon>
        <taxon>Embryophyta</taxon>
        <taxon>Tracheophyta</taxon>
        <taxon>Spermatophyta</taxon>
        <taxon>Magnoliopsida</taxon>
        <taxon>eudicotyledons</taxon>
        <taxon>Gunneridae</taxon>
        <taxon>Pentapetalae</taxon>
        <taxon>asterids</taxon>
        <taxon>campanulids</taxon>
        <taxon>Asterales</taxon>
        <taxon>Asteraceae</taxon>
        <taxon>Asteroideae</taxon>
        <taxon>Heliantheae alliance</taxon>
        <taxon>Millerieae</taxon>
        <taxon>Smallanthus</taxon>
    </lineage>
</organism>
<name>A0ACB9GR23_9ASTR</name>
<evidence type="ECO:0000313" key="2">
    <source>
        <dbReference type="Proteomes" id="UP001056120"/>
    </source>
</evidence>
<gene>
    <name evidence="1" type="ORF">L1987_45025</name>
</gene>
<reference evidence="2" key="1">
    <citation type="journal article" date="2022" name="Mol. Ecol. Resour.">
        <title>The genomes of chicory, endive, great burdock and yacon provide insights into Asteraceae palaeo-polyploidization history and plant inulin production.</title>
        <authorList>
            <person name="Fan W."/>
            <person name="Wang S."/>
            <person name="Wang H."/>
            <person name="Wang A."/>
            <person name="Jiang F."/>
            <person name="Liu H."/>
            <person name="Zhao H."/>
            <person name="Xu D."/>
            <person name="Zhang Y."/>
        </authorList>
    </citation>
    <scope>NUCLEOTIDE SEQUENCE [LARGE SCALE GENOMIC DNA]</scope>
    <source>
        <strain evidence="2">cv. Yunnan</strain>
    </source>
</reference>
<reference evidence="1 2" key="2">
    <citation type="journal article" date="2022" name="Mol. Ecol. Resour.">
        <title>The genomes of chicory, endive, great burdock and yacon provide insights into Asteraceae paleo-polyploidization history and plant inulin production.</title>
        <authorList>
            <person name="Fan W."/>
            <person name="Wang S."/>
            <person name="Wang H."/>
            <person name="Wang A."/>
            <person name="Jiang F."/>
            <person name="Liu H."/>
            <person name="Zhao H."/>
            <person name="Xu D."/>
            <person name="Zhang Y."/>
        </authorList>
    </citation>
    <scope>NUCLEOTIDE SEQUENCE [LARGE SCALE GENOMIC DNA]</scope>
    <source>
        <strain evidence="2">cv. Yunnan</strain>
        <tissue evidence="1">Leaves</tissue>
    </source>
</reference>